<keyword evidence="9" id="KW-0408">Iron</keyword>
<dbReference type="InterPro" id="IPR036895">
    <property type="entry name" value="Uracil-DNA_glycosylase-like_sf"/>
</dbReference>
<protein>
    <recommendedName>
        <fullName evidence="4">Type-4 uracil-DNA glycosylase</fullName>
        <ecNumber evidence="3">3.2.2.27</ecNumber>
    </recommendedName>
</protein>
<evidence type="ECO:0000256" key="10">
    <source>
        <dbReference type="ARBA" id="ARBA00023014"/>
    </source>
</evidence>
<dbReference type="GO" id="GO:0004844">
    <property type="term" value="F:uracil DNA N-glycosylase activity"/>
    <property type="evidence" value="ECO:0007669"/>
    <property type="project" value="UniProtKB-EC"/>
</dbReference>
<accession>A0A6J4NUC8</accession>
<keyword evidence="10" id="KW-0411">Iron-sulfur</keyword>
<name>A0A6J4NUC8_9BACT</name>
<dbReference type="Pfam" id="PF03167">
    <property type="entry name" value="UDG"/>
    <property type="match status" value="1"/>
</dbReference>
<sequence length="327" mass="36362">MKSEISTLLADIKEQILYLQELGAENFSVELPEISFSANSKAQSLKTEVSPERLERFVPTEFDLPKLETAKPKAAGAENASTRQSLLEATKLSRLPSLPKRNSFSTNQKTEPAREIEMPKTIIDETPPLFGDFKPTLGESNETIEEIRLDIGNCVRCPLHEGRTKIVHTTGNFNADLLFVGEAPGANEDAEGVPFVGRAGELLNKIIQSIGLRREDVLVGNVNRCRPPGNRTPTLPEAHTCRPFLKREIAVVKPKVIVVLGNTATQNLLDTKVGITKLRGEFQDYFGISVMPTFHPAYLLRDPSKKREVWEDMKKVRDFLNNGTPST</sequence>
<dbReference type="CDD" id="cd10030">
    <property type="entry name" value="UDG-F4_TTUDGA_SPO1dp_like"/>
    <property type="match status" value="1"/>
</dbReference>
<dbReference type="EMBL" id="CADCUR010000110">
    <property type="protein sequence ID" value="CAA9397095.1"/>
    <property type="molecule type" value="Genomic_DNA"/>
</dbReference>
<dbReference type="NCBIfam" id="TIGR00758">
    <property type="entry name" value="UDG_fam4"/>
    <property type="match status" value="1"/>
</dbReference>
<keyword evidence="13" id="KW-0326">Glycosidase</keyword>
<evidence type="ECO:0000256" key="5">
    <source>
        <dbReference type="ARBA" id="ARBA00022485"/>
    </source>
</evidence>
<dbReference type="PANTHER" id="PTHR33693">
    <property type="entry name" value="TYPE-5 URACIL-DNA GLYCOSYLASE"/>
    <property type="match status" value="1"/>
</dbReference>
<feature type="domain" description="Uracil-DNA glycosylase-like" evidence="12">
    <location>
        <begin position="168"/>
        <end position="314"/>
    </location>
</feature>
<keyword evidence="5" id="KW-0004">4Fe-4S</keyword>
<evidence type="ECO:0000256" key="3">
    <source>
        <dbReference type="ARBA" id="ARBA00012030"/>
    </source>
</evidence>
<gene>
    <name evidence="13" type="ORF">AVDCRST_MAG74-1367</name>
</gene>
<dbReference type="AlphaFoldDB" id="A0A6J4NUC8"/>
<organism evidence="13">
    <name type="scientific">uncultured Pyrinomonadaceae bacterium</name>
    <dbReference type="NCBI Taxonomy" id="2283094"/>
    <lineage>
        <taxon>Bacteria</taxon>
        <taxon>Pseudomonadati</taxon>
        <taxon>Acidobacteriota</taxon>
        <taxon>Blastocatellia</taxon>
        <taxon>Blastocatellales</taxon>
        <taxon>Pyrinomonadaceae</taxon>
        <taxon>environmental samples</taxon>
    </lineage>
</organism>
<dbReference type="InterPro" id="IPR005122">
    <property type="entry name" value="Uracil-DNA_glycosylase-like"/>
</dbReference>
<evidence type="ECO:0000256" key="4">
    <source>
        <dbReference type="ARBA" id="ARBA00019403"/>
    </source>
</evidence>
<dbReference type="EC" id="3.2.2.27" evidence="3"/>
<keyword evidence="7" id="KW-0227">DNA damage</keyword>
<proteinExistence type="inferred from homology"/>
<dbReference type="SUPFAM" id="SSF52141">
    <property type="entry name" value="Uracil-DNA glycosylase-like"/>
    <property type="match status" value="1"/>
</dbReference>
<dbReference type="GO" id="GO:0006281">
    <property type="term" value="P:DNA repair"/>
    <property type="evidence" value="ECO:0007669"/>
    <property type="project" value="UniProtKB-KW"/>
</dbReference>
<dbReference type="PANTHER" id="PTHR33693:SF1">
    <property type="entry name" value="TYPE-4 URACIL-DNA GLYCOSYLASE"/>
    <property type="match status" value="1"/>
</dbReference>
<keyword evidence="11" id="KW-0234">DNA repair</keyword>
<evidence type="ECO:0000256" key="2">
    <source>
        <dbReference type="ARBA" id="ARBA00006521"/>
    </source>
</evidence>
<dbReference type="SMART" id="SM00986">
    <property type="entry name" value="UDG"/>
    <property type="match status" value="1"/>
</dbReference>
<evidence type="ECO:0000256" key="9">
    <source>
        <dbReference type="ARBA" id="ARBA00023004"/>
    </source>
</evidence>
<dbReference type="InterPro" id="IPR051536">
    <property type="entry name" value="UDG_Type-4/5"/>
</dbReference>
<evidence type="ECO:0000259" key="12">
    <source>
        <dbReference type="SMART" id="SM00986"/>
    </source>
</evidence>
<comment type="catalytic activity">
    <reaction evidence="1">
        <text>Hydrolyzes single-stranded DNA or mismatched double-stranded DNA and polynucleotides, releasing free uracil.</text>
        <dbReference type="EC" id="3.2.2.27"/>
    </reaction>
</comment>
<evidence type="ECO:0000256" key="1">
    <source>
        <dbReference type="ARBA" id="ARBA00001400"/>
    </source>
</evidence>
<dbReference type="GO" id="GO:0046872">
    <property type="term" value="F:metal ion binding"/>
    <property type="evidence" value="ECO:0007669"/>
    <property type="project" value="UniProtKB-KW"/>
</dbReference>
<keyword evidence="8 13" id="KW-0378">Hydrolase</keyword>
<dbReference type="Gene3D" id="3.40.470.10">
    <property type="entry name" value="Uracil-DNA glycosylase-like domain"/>
    <property type="match status" value="1"/>
</dbReference>
<evidence type="ECO:0000313" key="13">
    <source>
        <dbReference type="EMBL" id="CAA9397095.1"/>
    </source>
</evidence>
<keyword evidence="6" id="KW-0479">Metal-binding</keyword>
<evidence type="ECO:0000256" key="11">
    <source>
        <dbReference type="ARBA" id="ARBA00023204"/>
    </source>
</evidence>
<dbReference type="InterPro" id="IPR005273">
    <property type="entry name" value="Ura-DNA_glyco_family4"/>
</dbReference>
<evidence type="ECO:0000256" key="7">
    <source>
        <dbReference type="ARBA" id="ARBA00022763"/>
    </source>
</evidence>
<reference evidence="13" key="1">
    <citation type="submission" date="2020-02" db="EMBL/GenBank/DDBJ databases">
        <authorList>
            <person name="Meier V. D."/>
        </authorList>
    </citation>
    <scope>NUCLEOTIDE SEQUENCE</scope>
    <source>
        <strain evidence="13">AVDCRST_MAG74</strain>
    </source>
</reference>
<dbReference type="GO" id="GO:0051539">
    <property type="term" value="F:4 iron, 4 sulfur cluster binding"/>
    <property type="evidence" value="ECO:0007669"/>
    <property type="project" value="UniProtKB-KW"/>
</dbReference>
<comment type="similarity">
    <text evidence="2">Belongs to the uracil-DNA glycosylase (UDG) superfamily. Type 4 (UDGa) family.</text>
</comment>
<evidence type="ECO:0000256" key="6">
    <source>
        <dbReference type="ARBA" id="ARBA00022723"/>
    </source>
</evidence>
<dbReference type="SMART" id="SM00987">
    <property type="entry name" value="UreE_C"/>
    <property type="match status" value="1"/>
</dbReference>
<evidence type="ECO:0000256" key="8">
    <source>
        <dbReference type="ARBA" id="ARBA00022801"/>
    </source>
</evidence>